<name>A0AAP5IE92_9CYAN</name>
<comment type="caution">
    <text evidence="1">The sequence shown here is derived from an EMBL/GenBank/DDBJ whole genome shotgun (WGS) entry which is preliminary data.</text>
</comment>
<organism evidence="1 2">
    <name type="scientific">Aetokthonos hydrillicola Thurmond2011</name>
    <dbReference type="NCBI Taxonomy" id="2712845"/>
    <lineage>
        <taxon>Bacteria</taxon>
        <taxon>Bacillati</taxon>
        <taxon>Cyanobacteriota</taxon>
        <taxon>Cyanophyceae</taxon>
        <taxon>Nostocales</taxon>
        <taxon>Hapalosiphonaceae</taxon>
        <taxon>Aetokthonos</taxon>
    </lineage>
</organism>
<proteinExistence type="predicted"/>
<dbReference type="RefSeq" id="WP_208341382.1">
    <property type="nucleotide sequence ID" value="NZ_CAWQFN010000879.1"/>
</dbReference>
<dbReference type="AlphaFoldDB" id="A0AAP5IE92"/>
<dbReference type="EMBL" id="JAALHA020000015">
    <property type="protein sequence ID" value="MDR9898078.1"/>
    <property type="molecule type" value="Genomic_DNA"/>
</dbReference>
<dbReference type="Proteomes" id="UP000667802">
    <property type="component" value="Unassembled WGS sequence"/>
</dbReference>
<reference evidence="2" key="1">
    <citation type="journal article" date="2021" name="Science">
        <title>Hunting the eagle killer: A cyanobacterial neurotoxin causes vacuolar myelinopathy.</title>
        <authorList>
            <person name="Breinlinger S."/>
            <person name="Phillips T.J."/>
            <person name="Haram B.N."/>
            <person name="Mares J."/>
            <person name="Martinez Yerena J.A."/>
            <person name="Hrouzek P."/>
            <person name="Sobotka R."/>
            <person name="Henderson W.M."/>
            <person name="Schmieder P."/>
            <person name="Williams S.M."/>
            <person name="Lauderdale J.D."/>
            <person name="Wilde H.D."/>
            <person name="Gerrin W."/>
            <person name="Kust A."/>
            <person name="Washington J.W."/>
            <person name="Wagner C."/>
            <person name="Geier B."/>
            <person name="Liebeke M."/>
            <person name="Enke H."/>
            <person name="Niedermeyer T.H.J."/>
            <person name="Wilde S.B."/>
        </authorList>
    </citation>
    <scope>NUCLEOTIDE SEQUENCE [LARGE SCALE GENOMIC DNA]</scope>
    <source>
        <strain evidence="2">Thurmond2011</strain>
    </source>
</reference>
<accession>A0AAP5IE92</accession>
<evidence type="ECO:0000313" key="2">
    <source>
        <dbReference type="Proteomes" id="UP000667802"/>
    </source>
</evidence>
<evidence type="ECO:0000313" key="1">
    <source>
        <dbReference type="EMBL" id="MDR9898078.1"/>
    </source>
</evidence>
<sequence>MLALSVFRQQIRVITGVAAIAVSVIFASPALSAPTEDLVGGSTSVSLSSDFVNALASLNVQSGLVTGSKIRNGAIAFPISGGAVDLGSTKLEVLHKGGLTLTAGSTHVALTDFVITNLNGNLVLTGIVISDGNLVGRIPLFNLGLPANAISNSSTRLQVRNVELTLTEDAATALNGAFSISAFKAGFPIGTAQVHAVVDHPE</sequence>
<gene>
    <name evidence="1" type="ORF">G7B40_026465</name>
</gene>
<keyword evidence="2" id="KW-1185">Reference proteome</keyword>
<protein>
    <submittedName>
        <fullName evidence="1">Uncharacterized protein</fullName>
    </submittedName>
</protein>